<keyword evidence="4" id="KW-1185">Reference proteome</keyword>
<dbReference type="AlphaFoldDB" id="A0A9E9LY69"/>
<organism evidence="3 4">
    <name type="scientific">Oxalobacter vibrioformis</name>
    <dbReference type="NCBI Taxonomy" id="933080"/>
    <lineage>
        <taxon>Bacteria</taxon>
        <taxon>Pseudomonadati</taxon>
        <taxon>Pseudomonadota</taxon>
        <taxon>Betaproteobacteria</taxon>
        <taxon>Burkholderiales</taxon>
        <taxon>Oxalobacteraceae</taxon>
        <taxon>Oxalobacter</taxon>
    </lineage>
</organism>
<keyword evidence="2" id="KW-0732">Signal</keyword>
<evidence type="ECO:0000313" key="4">
    <source>
        <dbReference type="Proteomes" id="UP001156215"/>
    </source>
</evidence>
<accession>A0A9E9LY69</accession>
<feature type="region of interest" description="Disordered" evidence="1">
    <location>
        <begin position="94"/>
        <end position="122"/>
    </location>
</feature>
<name>A0A9E9LY69_9BURK</name>
<evidence type="ECO:0000256" key="2">
    <source>
        <dbReference type="SAM" id="SignalP"/>
    </source>
</evidence>
<gene>
    <name evidence="3" type="ORF">NB640_10200</name>
</gene>
<dbReference type="KEGG" id="ovb:NB640_10200"/>
<reference evidence="3" key="1">
    <citation type="journal article" date="2022" name="Front. Microbiol.">
        <title>New perspectives on an old grouping: The genomic and phenotypic variability of Oxalobacter formigenes and the implications for calcium oxalate stone prevention.</title>
        <authorList>
            <person name="Chmiel J.A."/>
            <person name="Carr C."/>
            <person name="Stuivenberg G.A."/>
            <person name="Venema R."/>
            <person name="Chanyi R.M."/>
            <person name="Al K.F."/>
            <person name="Giguere D."/>
            <person name="Say H."/>
            <person name="Akouris P.P."/>
            <person name="Dominguez Romero S.A."/>
            <person name="Kwong A."/>
            <person name="Tai V."/>
            <person name="Koval S.F."/>
            <person name="Razvi H."/>
            <person name="Bjazevic J."/>
            <person name="Burton J.P."/>
        </authorList>
    </citation>
    <scope>NUCLEOTIDE SEQUENCE</scope>
    <source>
        <strain evidence="3">WoOx3</strain>
    </source>
</reference>
<evidence type="ECO:0000313" key="3">
    <source>
        <dbReference type="EMBL" id="WAW09594.1"/>
    </source>
</evidence>
<sequence length="167" mass="18431">MYFTRHTLHLPTRSAFMLPSAVLALFLFSSVLSPAHAEPAKSHTGFSYHLETPPAFTPQTGTEEDQPDCTVPDNNRTRPMVCSISARQNPTRSASIKNGYLDNTDLVPMPGQDNIGRKMGKTLADPKKSEYDWGVEVELRDSPVLEDTGNAQRNEGKGALIKGNIRF</sequence>
<evidence type="ECO:0000256" key="1">
    <source>
        <dbReference type="SAM" id="MobiDB-lite"/>
    </source>
</evidence>
<dbReference type="EMBL" id="CP098242">
    <property type="protein sequence ID" value="WAW09594.1"/>
    <property type="molecule type" value="Genomic_DNA"/>
</dbReference>
<feature type="region of interest" description="Disordered" evidence="1">
    <location>
        <begin position="57"/>
        <end position="77"/>
    </location>
</feature>
<protein>
    <submittedName>
        <fullName evidence="3">Uncharacterized protein</fullName>
    </submittedName>
</protein>
<dbReference type="RefSeq" id="WP_269308596.1">
    <property type="nucleotide sequence ID" value="NZ_CP098242.1"/>
</dbReference>
<dbReference type="Proteomes" id="UP001156215">
    <property type="component" value="Chromosome"/>
</dbReference>
<proteinExistence type="predicted"/>
<feature type="signal peptide" evidence="2">
    <location>
        <begin position="1"/>
        <end position="37"/>
    </location>
</feature>
<feature type="region of interest" description="Disordered" evidence="1">
    <location>
        <begin position="147"/>
        <end position="167"/>
    </location>
</feature>
<feature type="chain" id="PRO_5039723584" evidence="2">
    <location>
        <begin position="38"/>
        <end position="167"/>
    </location>
</feature>